<feature type="chain" id="PRO_5041918848" evidence="1">
    <location>
        <begin position="24"/>
        <end position="148"/>
    </location>
</feature>
<dbReference type="AlphaFoldDB" id="A0AAD7HVN0"/>
<keyword evidence="3" id="KW-1185">Reference proteome</keyword>
<dbReference type="Proteomes" id="UP001215280">
    <property type="component" value="Unassembled WGS sequence"/>
</dbReference>
<protein>
    <submittedName>
        <fullName evidence="2">Uncharacterized protein</fullName>
    </submittedName>
</protein>
<evidence type="ECO:0000256" key="1">
    <source>
        <dbReference type="SAM" id="SignalP"/>
    </source>
</evidence>
<reference evidence="2" key="1">
    <citation type="submission" date="2023-03" db="EMBL/GenBank/DDBJ databases">
        <title>Massive genome expansion in bonnet fungi (Mycena s.s.) driven by repeated elements and novel gene families across ecological guilds.</title>
        <authorList>
            <consortium name="Lawrence Berkeley National Laboratory"/>
            <person name="Harder C.B."/>
            <person name="Miyauchi S."/>
            <person name="Viragh M."/>
            <person name="Kuo A."/>
            <person name="Thoen E."/>
            <person name="Andreopoulos B."/>
            <person name="Lu D."/>
            <person name="Skrede I."/>
            <person name="Drula E."/>
            <person name="Henrissat B."/>
            <person name="Morin E."/>
            <person name="Kohler A."/>
            <person name="Barry K."/>
            <person name="LaButti K."/>
            <person name="Morin E."/>
            <person name="Salamov A."/>
            <person name="Lipzen A."/>
            <person name="Mereny Z."/>
            <person name="Hegedus B."/>
            <person name="Baldrian P."/>
            <person name="Stursova M."/>
            <person name="Weitz H."/>
            <person name="Taylor A."/>
            <person name="Grigoriev I.V."/>
            <person name="Nagy L.G."/>
            <person name="Martin F."/>
            <person name="Kauserud H."/>
        </authorList>
    </citation>
    <scope>NUCLEOTIDE SEQUENCE</scope>
    <source>
        <strain evidence="2">CBHHK188m</strain>
    </source>
</reference>
<keyword evidence="1" id="KW-0732">Signal</keyword>
<gene>
    <name evidence="2" type="ORF">DFH07DRAFT_945636</name>
</gene>
<comment type="caution">
    <text evidence="2">The sequence shown here is derived from an EMBL/GenBank/DDBJ whole genome shotgun (WGS) entry which is preliminary data.</text>
</comment>
<name>A0AAD7HVN0_9AGAR</name>
<evidence type="ECO:0000313" key="2">
    <source>
        <dbReference type="EMBL" id="KAJ7729270.1"/>
    </source>
</evidence>
<proteinExistence type="predicted"/>
<feature type="signal peptide" evidence="1">
    <location>
        <begin position="1"/>
        <end position="23"/>
    </location>
</feature>
<evidence type="ECO:0000313" key="3">
    <source>
        <dbReference type="Proteomes" id="UP001215280"/>
    </source>
</evidence>
<sequence>MSLCLSLMITWCFSIRRTQVCSSYYPSADSSSQYFDGSTSTQRLRQRERRLVARAAGKLSGLNADMCSDVCCFKEAHFSTFERRSPQIIFTGNESLEIIEYPGGCHPLPWRQQPFFFFLKPRRDGTGDGMAVGRPSRPSQRVGWEFNL</sequence>
<accession>A0AAD7HVN0</accession>
<dbReference type="EMBL" id="JARJLG010000199">
    <property type="protein sequence ID" value="KAJ7729270.1"/>
    <property type="molecule type" value="Genomic_DNA"/>
</dbReference>
<organism evidence="2 3">
    <name type="scientific">Mycena maculata</name>
    <dbReference type="NCBI Taxonomy" id="230809"/>
    <lineage>
        <taxon>Eukaryota</taxon>
        <taxon>Fungi</taxon>
        <taxon>Dikarya</taxon>
        <taxon>Basidiomycota</taxon>
        <taxon>Agaricomycotina</taxon>
        <taxon>Agaricomycetes</taxon>
        <taxon>Agaricomycetidae</taxon>
        <taxon>Agaricales</taxon>
        <taxon>Marasmiineae</taxon>
        <taxon>Mycenaceae</taxon>
        <taxon>Mycena</taxon>
    </lineage>
</organism>